<dbReference type="Pfam" id="PF00294">
    <property type="entry name" value="PfkB"/>
    <property type="match status" value="1"/>
</dbReference>
<keyword evidence="7" id="KW-1185">Reference proteome</keyword>
<sequence>MAVSRNKISGSLAEEVSDGEAGIVEEKPRKTRKRASARTRKKVTESVTESPDENSSANANVKDEEVLTTSVSTENSRKTQTRTRKKALSTSESLEEEATKTKRVTRQRRPKKKKADDIDSQNSETEFSDLEEYLFAPTLDEDSEQELEFDIDDGEDISFTYGWPPLVCCFGAAQHAFVPAGRRANRLVDYEIHERKKEALWEPEKFVRASGGCSSNVAVALASLGGKVAFMGKLGDDAYGQSLLYYLNINNVQTRSVRIDENRATAVSQMRIGKRGGLRMASVKSCAEDCLSRSEINIDVLKEAKMFYFNTFSLLDRNMRSTTLQAIKIAKKLGNVVFYDLNLPLPLWQSSEETKTFIQRAWNLSDIIEVTKQELEFLCGITPSEKFDTKDNDRSKFTHYTPDVVSQLWHDDLKVLFVTNGTSKIHYYTKEHNGFVHGMEDAPLTPYTSDMSASGDGIVAGIMRMLTVQPHLISDKGYLERTIKYAISCGVIDQWLQARKLGYPAKEGMEDVVSDPHGIKSITEKEYRTLAELTCGNIGEWRFDKRSHLRGPPPKNLSLSPPDVPESVGSPSCKPSPNASLPREVLVHPYREKYQQSVGSIFAPPAKLRYVLGAYDSMEFVLMASCVDEGLD</sequence>
<keyword evidence="3" id="KW-0418">Kinase</keyword>
<feature type="compositionally biased region" description="Polar residues" evidence="4">
    <location>
        <begin position="45"/>
        <end position="59"/>
    </location>
</feature>
<dbReference type="InterPro" id="IPR029056">
    <property type="entry name" value="Ribokinase-like"/>
</dbReference>
<keyword evidence="2" id="KW-0808">Transferase</keyword>
<name>A0ABR0XF60_REHGL</name>
<feature type="compositionally biased region" description="Polar residues" evidence="4">
    <location>
        <begin position="569"/>
        <end position="579"/>
    </location>
</feature>
<dbReference type="CDD" id="cd01167">
    <property type="entry name" value="bac_FRK"/>
    <property type="match status" value="1"/>
</dbReference>
<dbReference type="InterPro" id="IPR050306">
    <property type="entry name" value="PfkB_Carbo_kinase"/>
</dbReference>
<evidence type="ECO:0000313" key="7">
    <source>
        <dbReference type="Proteomes" id="UP001318860"/>
    </source>
</evidence>
<reference evidence="6 7" key="1">
    <citation type="journal article" date="2021" name="Comput. Struct. Biotechnol. J.">
        <title>De novo genome assembly of the potent medicinal plant Rehmannia glutinosa using nanopore technology.</title>
        <authorList>
            <person name="Ma L."/>
            <person name="Dong C."/>
            <person name="Song C."/>
            <person name="Wang X."/>
            <person name="Zheng X."/>
            <person name="Niu Y."/>
            <person name="Chen S."/>
            <person name="Feng W."/>
        </authorList>
    </citation>
    <scope>NUCLEOTIDE SEQUENCE [LARGE SCALE GENOMIC DNA]</scope>
    <source>
        <strain evidence="6">DH-2019</strain>
    </source>
</reference>
<feature type="compositionally biased region" description="Basic residues" evidence="4">
    <location>
        <begin position="29"/>
        <end position="41"/>
    </location>
</feature>
<organism evidence="6 7">
    <name type="scientific">Rehmannia glutinosa</name>
    <name type="common">Chinese foxglove</name>
    <dbReference type="NCBI Taxonomy" id="99300"/>
    <lineage>
        <taxon>Eukaryota</taxon>
        <taxon>Viridiplantae</taxon>
        <taxon>Streptophyta</taxon>
        <taxon>Embryophyta</taxon>
        <taxon>Tracheophyta</taxon>
        <taxon>Spermatophyta</taxon>
        <taxon>Magnoliopsida</taxon>
        <taxon>eudicotyledons</taxon>
        <taxon>Gunneridae</taxon>
        <taxon>Pentapetalae</taxon>
        <taxon>asterids</taxon>
        <taxon>lamiids</taxon>
        <taxon>Lamiales</taxon>
        <taxon>Orobanchaceae</taxon>
        <taxon>Rehmannieae</taxon>
        <taxon>Rehmannia</taxon>
    </lineage>
</organism>
<evidence type="ECO:0000256" key="4">
    <source>
        <dbReference type="SAM" id="MobiDB-lite"/>
    </source>
</evidence>
<feature type="compositionally biased region" description="Basic residues" evidence="4">
    <location>
        <begin position="101"/>
        <end position="113"/>
    </location>
</feature>
<comment type="similarity">
    <text evidence="1">Belongs to the carbohydrate kinase PfkB family.</text>
</comment>
<feature type="domain" description="Carbohydrate kinase PfkB" evidence="5">
    <location>
        <begin position="193"/>
        <end position="467"/>
    </location>
</feature>
<evidence type="ECO:0000259" key="5">
    <source>
        <dbReference type="Pfam" id="PF00294"/>
    </source>
</evidence>
<evidence type="ECO:0000256" key="1">
    <source>
        <dbReference type="ARBA" id="ARBA00010688"/>
    </source>
</evidence>
<protein>
    <recommendedName>
        <fullName evidence="5">Carbohydrate kinase PfkB domain-containing protein</fullName>
    </recommendedName>
</protein>
<gene>
    <name evidence="6" type="ORF">DH2020_012032</name>
</gene>
<evidence type="ECO:0000313" key="6">
    <source>
        <dbReference type="EMBL" id="KAK6157784.1"/>
    </source>
</evidence>
<dbReference type="InterPro" id="IPR011611">
    <property type="entry name" value="PfkB_dom"/>
</dbReference>
<dbReference type="PANTHER" id="PTHR43085">
    <property type="entry name" value="HEXOKINASE FAMILY MEMBER"/>
    <property type="match status" value="1"/>
</dbReference>
<accession>A0ABR0XF60</accession>
<dbReference type="Proteomes" id="UP001318860">
    <property type="component" value="Unassembled WGS sequence"/>
</dbReference>
<dbReference type="Gene3D" id="3.40.1190.20">
    <property type="match status" value="1"/>
</dbReference>
<dbReference type="PANTHER" id="PTHR43085:SF2">
    <property type="entry name" value="FRUCTOKINASE-LIKE 2, CHLOROPLASTIC"/>
    <property type="match status" value="1"/>
</dbReference>
<dbReference type="EMBL" id="JABTTQ020000005">
    <property type="protein sequence ID" value="KAK6157784.1"/>
    <property type="molecule type" value="Genomic_DNA"/>
</dbReference>
<comment type="caution">
    <text evidence="6">The sequence shown here is derived from an EMBL/GenBank/DDBJ whole genome shotgun (WGS) entry which is preliminary data.</text>
</comment>
<feature type="region of interest" description="Disordered" evidence="4">
    <location>
        <begin position="551"/>
        <end position="579"/>
    </location>
</feature>
<proteinExistence type="inferred from homology"/>
<dbReference type="SUPFAM" id="SSF53613">
    <property type="entry name" value="Ribokinase-like"/>
    <property type="match status" value="1"/>
</dbReference>
<evidence type="ECO:0000256" key="2">
    <source>
        <dbReference type="ARBA" id="ARBA00022679"/>
    </source>
</evidence>
<feature type="region of interest" description="Disordered" evidence="4">
    <location>
        <begin position="1"/>
        <end position="126"/>
    </location>
</feature>
<evidence type="ECO:0000256" key="3">
    <source>
        <dbReference type="ARBA" id="ARBA00022777"/>
    </source>
</evidence>